<dbReference type="InterPro" id="IPR038165">
    <property type="entry name" value="FlgT_C_sf"/>
</dbReference>
<dbReference type="InterPro" id="IPR032388">
    <property type="entry name" value="FlgT_C"/>
</dbReference>
<protein>
    <recommendedName>
        <fullName evidence="6">Lipoprotein</fullName>
    </recommendedName>
</protein>
<dbReference type="InterPro" id="IPR032386">
    <property type="entry name" value="FlgT_M"/>
</dbReference>
<reference evidence="4 5" key="1">
    <citation type="journal article" date="2012" name="J. Bacteriol.">
        <title>Genome Sequence of Gallaecimonas xiamenensis Type Strain 3-C-1.</title>
        <authorList>
            <person name="Lai Q."/>
            <person name="Wang L."/>
            <person name="Wang W."/>
            <person name="Shao Z."/>
        </authorList>
    </citation>
    <scope>NUCLEOTIDE SEQUENCE [LARGE SCALE GENOMIC DNA]</scope>
    <source>
        <strain evidence="4 5">3-C-1</strain>
    </source>
</reference>
<dbReference type="Proteomes" id="UP000006755">
    <property type="component" value="Unassembled WGS sequence"/>
</dbReference>
<evidence type="ECO:0000313" key="4">
    <source>
        <dbReference type="EMBL" id="EKE75463.1"/>
    </source>
</evidence>
<sequence length="362" mass="40262">MKLPILLLALLGLPAQATWYQVAGQAPLDNPNPSAAAKADALAQARFYAGLREDMTNTSDRVIPLVRQTQTVNEYEEDGLHKVTLLVELDDSAQYQCWQQRPISIHRLNWATPDQAVTGLVGDPGQGIAAELARLLRARQSALVAVGPIGASLDQPQGSDIRALQQLSERQGSRWLLGGRLVRIRDQRQDAPWYTPWRDDSHQLSMAMDTWLLDSFSGKRVFERRYLAQAELPTGTLLDTQDPSFWVSPLGQNLQRQLQQLITDVETALPCQESQWPIVSVSNEGILIDAGLKAGLHPDDGFEVLLKRTLITATGERRQVLVPSRDKLSISWQSDSQTLLMPAKPNQELNLQAGDFVVKRLN</sequence>
<accession>K2JJG5</accession>
<evidence type="ECO:0000313" key="5">
    <source>
        <dbReference type="Proteomes" id="UP000006755"/>
    </source>
</evidence>
<dbReference type="RefSeq" id="WP_008483904.1">
    <property type="nucleotide sequence ID" value="NZ_AMRI01000008.1"/>
</dbReference>
<dbReference type="Gene3D" id="3.40.50.10610">
    <property type="entry name" value="ABC-type transport auxiliary lipoprotein component"/>
    <property type="match status" value="1"/>
</dbReference>
<keyword evidence="5" id="KW-1185">Reference proteome</keyword>
<feature type="chain" id="PRO_5003861510" description="Lipoprotein" evidence="1">
    <location>
        <begin position="18"/>
        <end position="362"/>
    </location>
</feature>
<keyword evidence="1" id="KW-0732">Signal</keyword>
<gene>
    <name evidence="4" type="ORF">B3C1_07294</name>
</gene>
<evidence type="ECO:0000259" key="3">
    <source>
        <dbReference type="Pfam" id="PF16539"/>
    </source>
</evidence>
<feature type="domain" description="Flagellar assembly protein T C-terminal" evidence="2">
    <location>
        <begin position="284"/>
        <end position="359"/>
    </location>
</feature>
<feature type="domain" description="Flagellar assembly protein T middle" evidence="3">
    <location>
        <begin position="102"/>
        <end position="230"/>
    </location>
</feature>
<dbReference type="STRING" id="745411.B3C1_07294"/>
<dbReference type="Gene3D" id="2.40.10.410">
    <property type="entry name" value="FlgT, C-terminal domain"/>
    <property type="match status" value="1"/>
</dbReference>
<evidence type="ECO:0000256" key="1">
    <source>
        <dbReference type="SAM" id="SignalP"/>
    </source>
</evidence>
<dbReference type="Pfam" id="PF16539">
    <property type="entry name" value="FlgT_M"/>
    <property type="match status" value="1"/>
</dbReference>
<dbReference type="Pfam" id="PF16538">
    <property type="entry name" value="FlgT_C"/>
    <property type="match status" value="1"/>
</dbReference>
<evidence type="ECO:0008006" key="6">
    <source>
        <dbReference type="Google" id="ProtNLM"/>
    </source>
</evidence>
<dbReference type="OrthoDB" id="8778507at2"/>
<organism evidence="4 5">
    <name type="scientific">Gallaecimonas xiamenensis 3-C-1</name>
    <dbReference type="NCBI Taxonomy" id="745411"/>
    <lineage>
        <taxon>Bacteria</taxon>
        <taxon>Pseudomonadati</taxon>
        <taxon>Pseudomonadota</taxon>
        <taxon>Gammaproteobacteria</taxon>
        <taxon>Enterobacterales</taxon>
        <taxon>Gallaecimonadaceae</taxon>
        <taxon>Gallaecimonas</taxon>
    </lineage>
</organism>
<dbReference type="AlphaFoldDB" id="K2JJG5"/>
<comment type="caution">
    <text evidence="4">The sequence shown here is derived from an EMBL/GenBank/DDBJ whole genome shotgun (WGS) entry which is preliminary data.</text>
</comment>
<evidence type="ECO:0000259" key="2">
    <source>
        <dbReference type="Pfam" id="PF16538"/>
    </source>
</evidence>
<proteinExistence type="predicted"/>
<dbReference type="EMBL" id="AMRI01000008">
    <property type="protein sequence ID" value="EKE75463.1"/>
    <property type="molecule type" value="Genomic_DNA"/>
</dbReference>
<name>K2JJG5_9GAMM</name>
<feature type="signal peptide" evidence="1">
    <location>
        <begin position="1"/>
        <end position="17"/>
    </location>
</feature>